<dbReference type="EMBL" id="GU943153">
    <property type="protein sequence ID" value="ADD96645.1"/>
    <property type="molecule type" value="Genomic_DNA"/>
</dbReference>
<organism evidence="1">
    <name type="scientific">uncultured organism MedDCM-OCT-S12-C92</name>
    <dbReference type="NCBI Taxonomy" id="743668"/>
    <lineage>
        <taxon>unclassified sequences</taxon>
        <taxon>environmental samples</taxon>
    </lineage>
</organism>
<accession>D6PLP4</accession>
<reference evidence="1" key="1">
    <citation type="journal article" date="2010" name="ISME J.">
        <title>Metagenome of the Mediterranean deep chlorophyll maximum studied by direct and fosmid library 454 pyrosequencing.</title>
        <authorList>
            <person name="Ghai R."/>
            <person name="Martin-Cuadrado A.B."/>
            <person name="Molto A.G."/>
            <person name="Heredia I.G."/>
            <person name="Cabrera R."/>
            <person name="Martin J."/>
            <person name="Verdu M."/>
            <person name="Deschamps P."/>
            <person name="Moreira D."/>
            <person name="Lopez-Garcia P."/>
            <person name="Mira A."/>
            <person name="Rodriguez-Valera F."/>
        </authorList>
    </citation>
    <scope>NUCLEOTIDE SEQUENCE</scope>
</reference>
<proteinExistence type="predicted"/>
<evidence type="ECO:0000313" key="1">
    <source>
        <dbReference type="EMBL" id="ADD96645.1"/>
    </source>
</evidence>
<dbReference type="AlphaFoldDB" id="D6PLP4"/>
<sequence length="128" mass="14202">MPGALDSAFRKAAESIVKDFATGLDVEIDYVREVSGEYNVATGTYTDLRQTFADIRAPIEIISSEGENGGEERRARVYIAPDQINDNQPTISDEITLKFQGSDRKAQIIDIRTFGGGQNYLHILEVVF</sequence>
<name>D6PLP4_9ZZZZ</name>
<protein>
    <submittedName>
        <fullName evidence="1">Uncharacterized protein</fullName>
    </submittedName>
</protein>